<reference evidence="2 3" key="1">
    <citation type="submission" date="2001-06" db="EMBL/GenBank/DDBJ databases">
        <title>Genome organization of temperate Myxococcus phage Mx8.</title>
        <authorList>
            <person name="Youderian P."/>
            <person name="Walthers D."/>
            <person name="Salmi D."/>
            <person name="Magrini V."/>
            <person name="Hartzell P.L."/>
        </authorList>
    </citation>
    <scope>NUCLEOTIDE SEQUENCE [LARGE SCALE GENOMIC DNA]</scope>
</reference>
<dbReference type="Proteomes" id="UP000002093">
    <property type="component" value="Segment"/>
</dbReference>
<evidence type="ECO:0000313" key="2">
    <source>
        <dbReference type="EMBL" id="AAK94408.1"/>
    </source>
</evidence>
<feature type="region of interest" description="Disordered" evidence="1">
    <location>
        <begin position="1"/>
        <end position="28"/>
    </location>
</feature>
<protein>
    <submittedName>
        <fullName evidence="2">p73</fullName>
    </submittedName>
</protein>
<organism evidence="2 3">
    <name type="scientific">Myxococcus phage Mx8</name>
    <dbReference type="NCBI Taxonomy" id="49964"/>
    <lineage>
        <taxon>Viruses</taxon>
        <taxon>Duplodnaviria</taxon>
        <taxon>Heunggongvirae</taxon>
        <taxon>Uroviricota</taxon>
        <taxon>Caudoviricetes</taxon>
        <taxon>Myxoctovirus</taxon>
        <taxon>Myxoctovirus Mx8</taxon>
    </lineage>
</organism>
<evidence type="ECO:0000256" key="1">
    <source>
        <dbReference type="SAM" id="MobiDB-lite"/>
    </source>
</evidence>
<accession>Q94MP5</accession>
<feature type="compositionally biased region" description="Low complexity" evidence="1">
    <location>
        <begin position="1"/>
        <end position="13"/>
    </location>
</feature>
<dbReference type="KEGG" id="vg:921775"/>
<sequence length="115" mass="12080">MTSAAAAAAVAGARVSTNGSSPSSARFSSNMAQAWPPLTWCCALAMNSSSSAIWAARSRFTASNFGTEFSCSDARPAWKPSRYPSPPSTGSRMSAPPKRPMSPARRWSTSRCADV</sequence>
<evidence type="ECO:0000313" key="3">
    <source>
        <dbReference type="Proteomes" id="UP000002093"/>
    </source>
</evidence>
<dbReference type="RefSeq" id="NP_203488.1">
    <property type="nucleotide sequence ID" value="NC_003085.1"/>
</dbReference>
<dbReference type="GeneID" id="921775"/>
<dbReference type="EMBL" id="AF396866">
    <property type="protein sequence ID" value="AAK94408.1"/>
    <property type="molecule type" value="Genomic_DNA"/>
</dbReference>
<keyword evidence="3" id="KW-1185">Reference proteome</keyword>
<name>Q94MP5_9CAUD</name>
<feature type="compositionally biased region" description="Polar residues" evidence="1">
    <location>
        <begin position="15"/>
        <end position="28"/>
    </location>
</feature>
<proteinExistence type="predicted"/>
<feature type="region of interest" description="Disordered" evidence="1">
    <location>
        <begin position="66"/>
        <end position="115"/>
    </location>
</feature>